<comment type="caution">
    <text evidence="1">The sequence shown here is derived from an EMBL/GenBank/DDBJ whole genome shotgun (WGS) entry which is preliminary data.</text>
</comment>
<dbReference type="EMBL" id="BQNB010016496">
    <property type="protein sequence ID" value="GJT52442.1"/>
    <property type="molecule type" value="Genomic_DNA"/>
</dbReference>
<accession>A0ABQ5ENE8</accession>
<evidence type="ECO:0008006" key="3">
    <source>
        <dbReference type="Google" id="ProtNLM"/>
    </source>
</evidence>
<evidence type="ECO:0000313" key="1">
    <source>
        <dbReference type="EMBL" id="GJT52442.1"/>
    </source>
</evidence>
<dbReference type="Proteomes" id="UP001151760">
    <property type="component" value="Unassembled WGS sequence"/>
</dbReference>
<sequence length="270" mass="30759">MCTRSSTTDLFPSFEDPRRLISQRNRGEPSLLFDFEEINMDPNNNQGPPPAGPIPQNPAPDLRTMEELCQPTMNGGGGPIAPVNIQAADFRLKNHMIQQVQQSCQYHGLPGDDKHIDKFLTVTQSMKQNGVPHDVLRLCLFPYLLTHHATAWFDRLPKNSIHPWEEMAWERYKLTIDRCPNHNMLPVTQIDTFYNGLTLRHRDIINVAAGGTFMKRRPEECYDLIKNITAHHNDWDTAAQRGESSISITSSSPEISALTQQIVEMKKNFL</sequence>
<proteinExistence type="predicted"/>
<name>A0ABQ5ENE8_9ASTR</name>
<reference evidence="1" key="2">
    <citation type="submission" date="2022-01" db="EMBL/GenBank/DDBJ databases">
        <authorList>
            <person name="Yamashiro T."/>
            <person name="Shiraishi A."/>
            <person name="Satake H."/>
            <person name="Nakayama K."/>
        </authorList>
    </citation>
    <scope>NUCLEOTIDE SEQUENCE</scope>
</reference>
<reference evidence="1" key="1">
    <citation type="journal article" date="2022" name="Int. J. Mol. Sci.">
        <title>Draft Genome of Tanacetum Coccineum: Genomic Comparison of Closely Related Tanacetum-Family Plants.</title>
        <authorList>
            <person name="Yamashiro T."/>
            <person name="Shiraishi A."/>
            <person name="Nakayama K."/>
            <person name="Satake H."/>
        </authorList>
    </citation>
    <scope>NUCLEOTIDE SEQUENCE</scope>
</reference>
<keyword evidence="2" id="KW-1185">Reference proteome</keyword>
<evidence type="ECO:0000313" key="2">
    <source>
        <dbReference type="Proteomes" id="UP001151760"/>
    </source>
</evidence>
<protein>
    <recommendedName>
        <fullName evidence="3">Reverse transcriptase domain-containing protein</fullName>
    </recommendedName>
</protein>
<dbReference type="PANTHER" id="PTHR33223">
    <property type="entry name" value="CCHC-TYPE DOMAIN-CONTAINING PROTEIN"/>
    <property type="match status" value="1"/>
</dbReference>
<organism evidence="1 2">
    <name type="scientific">Tanacetum coccineum</name>
    <dbReference type="NCBI Taxonomy" id="301880"/>
    <lineage>
        <taxon>Eukaryota</taxon>
        <taxon>Viridiplantae</taxon>
        <taxon>Streptophyta</taxon>
        <taxon>Embryophyta</taxon>
        <taxon>Tracheophyta</taxon>
        <taxon>Spermatophyta</taxon>
        <taxon>Magnoliopsida</taxon>
        <taxon>eudicotyledons</taxon>
        <taxon>Gunneridae</taxon>
        <taxon>Pentapetalae</taxon>
        <taxon>asterids</taxon>
        <taxon>campanulids</taxon>
        <taxon>Asterales</taxon>
        <taxon>Asteraceae</taxon>
        <taxon>Asteroideae</taxon>
        <taxon>Anthemideae</taxon>
        <taxon>Anthemidinae</taxon>
        <taxon>Tanacetum</taxon>
    </lineage>
</organism>
<gene>
    <name evidence="1" type="ORF">Tco_0978599</name>
</gene>
<dbReference type="PANTHER" id="PTHR33223:SF11">
    <property type="entry name" value="ELEMENT PROTEIN, PUTATIVE-RELATED"/>
    <property type="match status" value="1"/>
</dbReference>